<protein>
    <recommendedName>
        <fullName evidence="1">RNase H type-1 domain-containing protein</fullName>
    </recommendedName>
</protein>
<dbReference type="InterPro" id="IPR002156">
    <property type="entry name" value="RNaseH_domain"/>
</dbReference>
<proteinExistence type="predicted"/>
<dbReference type="PANTHER" id="PTHR47723:SF19">
    <property type="entry name" value="POLYNUCLEOTIDYL TRANSFERASE, RIBONUCLEASE H-LIKE SUPERFAMILY PROTEIN"/>
    <property type="match status" value="1"/>
</dbReference>
<dbReference type="AlphaFoldDB" id="A0AAV9A5F5"/>
<reference evidence="2" key="1">
    <citation type="journal article" date="2023" name="Nat. Commun.">
        <title>Diploid and tetraploid genomes of Acorus and the evolution of monocots.</title>
        <authorList>
            <person name="Ma L."/>
            <person name="Liu K.W."/>
            <person name="Li Z."/>
            <person name="Hsiao Y.Y."/>
            <person name="Qi Y."/>
            <person name="Fu T."/>
            <person name="Tang G.D."/>
            <person name="Zhang D."/>
            <person name="Sun W.H."/>
            <person name="Liu D.K."/>
            <person name="Li Y."/>
            <person name="Chen G.Z."/>
            <person name="Liu X.D."/>
            <person name="Liao X.Y."/>
            <person name="Jiang Y.T."/>
            <person name="Yu X."/>
            <person name="Hao Y."/>
            <person name="Huang J."/>
            <person name="Zhao X.W."/>
            <person name="Ke S."/>
            <person name="Chen Y.Y."/>
            <person name="Wu W.L."/>
            <person name="Hsu J.L."/>
            <person name="Lin Y.F."/>
            <person name="Huang M.D."/>
            <person name="Li C.Y."/>
            <person name="Huang L."/>
            <person name="Wang Z.W."/>
            <person name="Zhao X."/>
            <person name="Zhong W.Y."/>
            <person name="Peng D.H."/>
            <person name="Ahmad S."/>
            <person name="Lan S."/>
            <person name="Zhang J.S."/>
            <person name="Tsai W.C."/>
            <person name="Van de Peer Y."/>
            <person name="Liu Z.J."/>
        </authorList>
    </citation>
    <scope>NUCLEOTIDE SEQUENCE</scope>
    <source>
        <strain evidence="2">SCP</strain>
    </source>
</reference>
<organism evidence="2 3">
    <name type="scientific">Acorus gramineus</name>
    <name type="common">Dwarf sweet flag</name>
    <dbReference type="NCBI Taxonomy" id="55184"/>
    <lineage>
        <taxon>Eukaryota</taxon>
        <taxon>Viridiplantae</taxon>
        <taxon>Streptophyta</taxon>
        <taxon>Embryophyta</taxon>
        <taxon>Tracheophyta</taxon>
        <taxon>Spermatophyta</taxon>
        <taxon>Magnoliopsida</taxon>
        <taxon>Liliopsida</taxon>
        <taxon>Acoraceae</taxon>
        <taxon>Acorus</taxon>
    </lineage>
</organism>
<evidence type="ECO:0000259" key="1">
    <source>
        <dbReference type="Pfam" id="PF13456"/>
    </source>
</evidence>
<dbReference type="EMBL" id="JAUJYN010000012">
    <property type="protein sequence ID" value="KAK1259365.1"/>
    <property type="molecule type" value="Genomic_DNA"/>
</dbReference>
<dbReference type="Proteomes" id="UP001179952">
    <property type="component" value="Unassembled WGS sequence"/>
</dbReference>
<sequence>MSHYLMIGGAMELFFEMIKLTLFVVYMAGRHDLPSINLLELKATEVGLWLAIKTGVHKLWIESDSTTAITWVKGKGSRPWTAIRSLRSIQQGLLRLKEWKASHILCEGNSPAGLIASFQSTRGETILYPSTI</sequence>
<reference evidence="2" key="2">
    <citation type="submission" date="2023-06" db="EMBL/GenBank/DDBJ databases">
        <authorList>
            <person name="Ma L."/>
            <person name="Liu K.-W."/>
            <person name="Li Z."/>
            <person name="Hsiao Y.-Y."/>
            <person name="Qi Y."/>
            <person name="Fu T."/>
            <person name="Tang G."/>
            <person name="Zhang D."/>
            <person name="Sun W.-H."/>
            <person name="Liu D.-K."/>
            <person name="Li Y."/>
            <person name="Chen G.-Z."/>
            <person name="Liu X.-D."/>
            <person name="Liao X.-Y."/>
            <person name="Jiang Y.-T."/>
            <person name="Yu X."/>
            <person name="Hao Y."/>
            <person name="Huang J."/>
            <person name="Zhao X.-W."/>
            <person name="Ke S."/>
            <person name="Chen Y.-Y."/>
            <person name="Wu W.-L."/>
            <person name="Hsu J.-L."/>
            <person name="Lin Y.-F."/>
            <person name="Huang M.-D."/>
            <person name="Li C.-Y."/>
            <person name="Huang L."/>
            <person name="Wang Z.-W."/>
            <person name="Zhao X."/>
            <person name="Zhong W.-Y."/>
            <person name="Peng D.-H."/>
            <person name="Ahmad S."/>
            <person name="Lan S."/>
            <person name="Zhang J.-S."/>
            <person name="Tsai W.-C."/>
            <person name="Van De Peer Y."/>
            <person name="Liu Z.-J."/>
        </authorList>
    </citation>
    <scope>NUCLEOTIDE SEQUENCE</scope>
    <source>
        <strain evidence="2">SCP</strain>
        <tissue evidence="2">Leaves</tissue>
    </source>
</reference>
<dbReference type="InterPro" id="IPR036397">
    <property type="entry name" value="RNaseH_sf"/>
</dbReference>
<dbReference type="PANTHER" id="PTHR47723">
    <property type="entry name" value="OS05G0353850 PROTEIN"/>
    <property type="match status" value="1"/>
</dbReference>
<dbReference type="Gene3D" id="3.30.420.10">
    <property type="entry name" value="Ribonuclease H-like superfamily/Ribonuclease H"/>
    <property type="match status" value="1"/>
</dbReference>
<name>A0AAV9A5F5_ACOGR</name>
<gene>
    <name evidence="2" type="ORF">QJS04_geneDACA023260</name>
</gene>
<dbReference type="InterPro" id="IPR012337">
    <property type="entry name" value="RNaseH-like_sf"/>
</dbReference>
<evidence type="ECO:0000313" key="2">
    <source>
        <dbReference type="EMBL" id="KAK1259365.1"/>
    </source>
</evidence>
<dbReference type="GO" id="GO:0003676">
    <property type="term" value="F:nucleic acid binding"/>
    <property type="evidence" value="ECO:0007669"/>
    <property type="project" value="InterPro"/>
</dbReference>
<dbReference type="InterPro" id="IPR044730">
    <property type="entry name" value="RNase_H-like_dom_plant"/>
</dbReference>
<evidence type="ECO:0000313" key="3">
    <source>
        <dbReference type="Proteomes" id="UP001179952"/>
    </source>
</evidence>
<feature type="domain" description="RNase H type-1" evidence="1">
    <location>
        <begin position="36"/>
        <end position="117"/>
    </location>
</feature>
<dbReference type="SUPFAM" id="SSF53098">
    <property type="entry name" value="Ribonuclease H-like"/>
    <property type="match status" value="1"/>
</dbReference>
<dbReference type="CDD" id="cd06222">
    <property type="entry name" value="RNase_H_like"/>
    <property type="match status" value="1"/>
</dbReference>
<keyword evidence="3" id="KW-1185">Reference proteome</keyword>
<accession>A0AAV9A5F5</accession>
<dbReference type="InterPro" id="IPR053151">
    <property type="entry name" value="RNase_H-like"/>
</dbReference>
<dbReference type="Pfam" id="PF13456">
    <property type="entry name" value="RVT_3"/>
    <property type="match status" value="1"/>
</dbReference>
<comment type="caution">
    <text evidence="2">The sequence shown here is derived from an EMBL/GenBank/DDBJ whole genome shotgun (WGS) entry which is preliminary data.</text>
</comment>
<dbReference type="GO" id="GO:0004523">
    <property type="term" value="F:RNA-DNA hybrid ribonuclease activity"/>
    <property type="evidence" value="ECO:0007669"/>
    <property type="project" value="InterPro"/>
</dbReference>